<keyword evidence="9" id="KW-1185">Reference proteome</keyword>
<evidence type="ECO:0000313" key="8">
    <source>
        <dbReference type="EMBL" id="RCW23282.1"/>
    </source>
</evidence>
<evidence type="ECO:0000256" key="2">
    <source>
        <dbReference type="ARBA" id="ARBA00010270"/>
    </source>
</evidence>
<comment type="similarity">
    <text evidence="2">Belongs to the BA14k family.</text>
</comment>
<keyword evidence="4" id="KW-0472">Membrane</keyword>
<dbReference type="GO" id="GO:0030246">
    <property type="term" value="F:carbohydrate binding"/>
    <property type="evidence" value="ECO:0007669"/>
    <property type="project" value="UniProtKB-KW"/>
</dbReference>
<proteinExistence type="inferred from homology"/>
<keyword evidence="7" id="KW-0732">Signal</keyword>
<evidence type="ECO:0000256" key="7">
    <source>
        <dbReference type="SAM" id="SignalP"/>
    </source>
</evidence>
<organism evidence="8 9">
    <name type="scientific">Ciceribacter lividus</name>
    <dbReference type="NCBI Taxonomy" id="1197950"/>
    <lineage>
        <taxon>Bacteria</taxon>
        <taxon>Pseudomonadati</taxon>
        <taxon>Pseudomonadota</taxon>
        <taxon>Alphaproteobacteria</taxon>
        <taxon>Hyphomicrobiales</taxon>
        <taxon>Rhizobiaceae</taxon>
        <taxon>Ciceribacter</taxon>
    </lineage>
</organism>
<gene>
    <name evidence="8" type="ORF">DFR48_107152</name>
</gene>
<accession>A0A6I7HKD3</accession>
<evidence type="ECO:0000256" key="5">
    <source>
        <dbReference type="ARBA" id="ARBA00022734"/>
    </source>
</evidence>
<dbReference type="InterPro" id="IPR012413">
    <property type="entry name" value="BA14K"/>
</dbReference>
<keyword evidence="5" id="KW-0430">Lectin</keyword>
<dbReference type="GO" id="GO:0016020">
    <property type="term" value="C:membrane"/>
    <property type="evidence" value="ECO:0007669"/>
    <property type="project" value="UniProtKB-SubCell"/>
</dbReference>
<feature type="chain" id="PRO_5026285045" description="Lectin-like protein BA14k" evidence="7">
    <location>
        <begin position="26"/>
        <end position="147"/>
    </location>
</feature>
<comment type="function">
    <text evidence="6">Has immunoglobulin-binding and hemagglutination properties, and can bind to mannose. Essential for virulence. May be involved in LPS biosynthesis or polysaccharide transport.</text>
</comment>
<dbReference type="AlphaFoldDB" id="A0A6I7HKD3"/>
<comment type="subcellular location">
    <subcellularLocation>
        <location evidence="1">Membrane</location>
        <topology evidence="1">Single-pass membrane protein</topology>
    </subcellularLocation>
</comment>
<name>A0A6I7HKD3_9HYPH</name>
<reference evidence="8 9" key="1">
    <citation type="submission" date="2018-07" db="EMBL/GenBank/DDBJ databases">
        <title>Genomic Encyclopedia of Type Strains, Phase IV (KMG-IV): sequencing the most valuable type-strain genomes for metagenomic binning, comparative biology and taxonomic classification.</title>
        <authorList>
            <person name="Goeker M."/>
        </authorList>
    </citation>
    <scope>NUCLEOTIDE SEQUENCE [LARGE SCALE GENOMIC DNA]</scope>
    <source>
        <strain evidence="8 9">DSM 25528</strain>
    </source>
</reference>
<evidence type="ECO:0000256" key="4">
    <source>
        <dbReference type="ARBA" id="ARBA00022475"/>
    </source>
</evidence>
<keyword evidence="4" id="KW-1003">Cell membrane</keyword>
<dbReference type="Proteomes" id="UP000252582">
    <property type="component" value="Unassembled WGS sequence"/>
</dbReference>
<dbReference type="Pfam" id="PF07886">
    <property type="entry name" value="BA14K"/>
    <property type="match status" value="1"/>
</dbReference>
<dbReference type="RefSeq" id="WP_114363706.1">
    <property type="nucleotide sequence ID" value="NZ_QPIX01000007.1"/>
</dbReference>
<evidence type="ECO:0000256" key="6">
    <source>
        <dbReference type="ARBA" id="ARBA00025321"/>
    </source>
</evidence>
<evidence type="ECO:0000256" key="3">
    <source>
        <dbReference type="ARBA" id="ARBA00020552"/>
    </source>
</evidence>
<comment type="caution">
    <text evidence="8">The sequence shown here is derived from an EMBL/GenBank/DDBJ whole genome shotgun (WGS) entry which is preliminary data.</text>
</comment>
<protein>
    <recommendedName>
        <fullName evidence="3">Lectin-like protein BA14k</fullName>
    </recommendedName>
</protein>
<dbReference type="EMBL" id="QPIX01000007">
    <property type="protein sequence ID" value="RCW23282.1"/>
    <property type="molecule type" value="Genomic_DNA"/>
</dbReference>
<sequence>MYRIRNFLLGGLLAVASALPAPASATVPAIPGRQEVASTDVVQAAVVCDRYGCYDTWRHPPPPPRWLPPPPPPPIYQPDPPYYRPVPPPPPYWHYRRPPPPPPIYRAPRSWDNHVRWCLERYRSYNPRTNRYLGYDGYFHICRSPYR</sequence>
<feature type="signal peptide" evidence="7">
    <location>
        <begin position="1"/>
        <end position="25"/>
    </location>
</feature>
<evidence type="ECO:0000256" key="1">
    <source>
        <dbReference type="ARBA" id="ARBA00004167"/>
    </source>
</evidence>
<evidence type="ECO:0000313" key="9">
    <source>
        <dbReference type="Proteomes" id="UP000252582"/>
    </source>
</evidence>